<dbReference type="AlphaFoldDB" id="A0A7R8ALZ8"/>
<reference evidence="2" key="1">
    <citation type="submission" date="2021-01" db="EMBL/GenBank/DDBJ databases">
        <authorList>
            <consortium name="Aspergillus puulaauensis MK2 genome sequencing consortium"/>
            <person name="Kazuki M."/>
            <person name="Futagami T."/>
        </authorList>
    </citation>
    <scope>NUCLEOTIDE SEQUENCE</scope>
    <source>
        <strain evidence="2">MK2</strain>
    </source>
</reference>
<dbReference type="KEGG" id="apuu:APUU_30298A"/>
<feature type="compositionally biased region" description="Polar residues" evidence="1">
    <location>
        <begin position="375"/>
        <end position="385"/>
    </location>
</feature>
<gene>
    <name evidence="2" type="ORF">APUU_30298A</name>
</gene>
<evidence type="ECO:0000256" key="1">
    <source>
        <dbReference type="SAM" id="MobiDB-lite"/>
    </source>
</evidence>
<reference evidence="2" key="2">
    <citation type="submission" date="2021-02" db="EMBL/GenBank/DDBJ databases">
        <title>Aspergillus puulaauensis MK2 genome sequence.</title>
        <authorList>
            <person name="Futagami T."/>
            <person name="Mori K."/>
            <person name="Kadooka C."/>
            <person name="Tanaka T."/>
        </authorList>
    </citation>
    <scope>NUCLEOTIDE SEQUENCE</scope>
    <source>
        <strain evidence="2">MK2</strain>
    </source>
</reference>
<organism evidence="2 3">
    <name type="scientific">Aspergillus puulaauensis</name>
    <dbReference type="NCBI Taxonomy" id="1220207"/>
    <lineage>
        <taxon>Eukaryota</taxon>
        <taxon>Fungi</taxon>
        <taxon>Dikarya</taxon>
        <taxon>Ascomycota</taxon>
        <taxon>Pezizomycotina</taxon>
        <taxon>Eurotiomycetes</taxon>
        <taxon>Eurotiomycetidae</taxon>
        <taxon>Eurotiales</taxon>
        <taxon>Aspergillaceae</taxon>
        <taxon>Aspergillus</taxon>
    </lineage>
</organism>
<feature type="compositionally biased region" description="Polar residues" evidence="1">
    <location>
        <begin position="326"/>
        <end position="335"/>
    </location>
</feature>
<dbReference type="EMBL" id="AP024445">
    <property type="protein sequence ID" value="BCS22073.1"/>
    <property type="molecule type" value="Genomic_DNA"/>
</dbReference>
<evidence type="ECO:0000313" key="2">
    <source>
        <dbReference type="EMBL" id="BCS22073.1"/>
    </source>
</evidence>
<feature type="region of interest" description="Disordered" evidence="1">
    <location>
        <begin position="1"/>
        <end position="88"/>
    </location>
</feature>
<dbReference type="GeneID" id="64972078"/>
<feature type="compositionally biased region" description="Polar residues" evidence="1">
    <location>
        <begin position="72"/>
        <end position="82"/>
    </location>
</feature>
<dbReference type="Proteomes" id="UP000654913">
    <property type="component" value="Chromosome 3"/>
</dbReference>
<feature type="region of interest" description="Disordered" evidence="1">
    <location>
        <begin position="218"/>
        <end position="246"/>
    </location>
</feature>
<feature type="compositionally biased region" description="Polar residues" evidence="1">
    <location>
        <begin position="279"/>
        <end position="288"/>
    </location>
</feature>
<evidence type="ECO:0000313" key="3">
    <source>
        <dbReference type="Proteomes" id="UP000654913"/>
    </source>
</evidence>
<dbReference type="OrthoDB" id="5426563at2759"/>
<protein>
    <submittedName>
        <fullName evidence="2">Uncharacterized protein</fullName>
    </submittedName>
</protein>
<proteinExistence type="predicted"/>
<feature type="compositionally biased region" description="Low complexity" evidence="1">
    <location>
        <begin position="228"/>
        <end position="245"/>
    </location>
</feature>
<dbReference type="RefSeq" id="XP_041554267.1">
    <property type="nucleotide sequence ID" value="XM_041701376.1"/>
</dbReference>
<sequence>MNWTGGRLRRHSQINSKTRKQTFGNTSAASKGHGPHQITLFNSFAKQQDAEKRGNLKHSTRNPENRAVESLPQASSNTSTDAASRPPNRLEQIKRQLLETADWAAVGVARPIQVAFTPEEEIERFGKRRRLTRDDHERLNKSATMPGRPLRLVDEANALSDGSPDITPRNVFLPMGEADFTEANTNPYYPHGDPRRISSQPMLMEDESLDVNNSVGVQSSLPSTNGVARGARNASSLSRSSSGLQRRGDRVIMTNLVQMNGEPYLSARQWLEQGHAMEASQSNRSSSIVPEPESTVRRRFTIDDQIRDAQALYRQRRPPASSPSRFAQTVGQGQIVSERPTRMFPGGPPMRIPPTLFRRVPRTNGRLDNRPRLSVSRQTLQQFSNFPPLSPGPRPSGSQQLSRFPSSSPSPLPLSSQQPGAAVRALTAGQGRLEGPVLGNANESLNGNMNGEAGSDEQSAGDNANDDLYLAYLNF</sequence>
<feature type="region of interest" description="Disordered" evidence="1">
    <location>
        <begin position="314"/>
        <end position="465"/>
    </location>
</feature>
<feature type="compositionally biased region" description="Basic residues" evidence="1">
    <location>
        <begin position="7"/>
        <end position="20"/>
    </location>
</feature>
<accession>A0A7R8ALZ8</accession>
<feature type="region of interest" description="Disordered" evidence="1">
    <location>
        <begin position="276"/>
        <end position="297"/>
    </location>
</feature>
<name>A0A7R8ALZ8_9EURO</name>
<feature type="compositionally biased region" description="Low complexity" evidence="1">
    <location>
        <begin position="395"/>
        <end position="419"/>
    </location>
</feature>
<keyword evidence="3" id="KW-1185">Reference proteome</keyword>